<feature type="region of interest" description="Disordered" evidence="2">
    <location>
        <begin position="162"/>
        <end position="198"/>
    </location>
</feature>
<evidence type="ECO:0000256" key="2">
    <source>
        <dbReference type="SAM" id="MobiDB-lite"/>
    </source>
</evidence>
<name>A0A9W7IFC6_HIBTR</name>
<evidence type="ECO:0000256" key="1">
    <source>
        <dbReference type="RuleBase" id="RU362006"/>
    </source>
</evidence>
<dbReference type="EMBL" id="BSYR01000025">
    <property type="protein sequence ID" value="GMI94061.1"/>
    <property type="molecule type" value="Genomic_DNA"/>
</dbReference>
<organism evidence="3 4">
    <name type="scientific">Hibiscus trionum</name>
    <name type="common">Flower of an hour</name>
    <dbReference type="NCBI Taxonomy" id="183268"/>
    <lineage>
        <taxon>Eukaryota</taxon>
        <taxon>Viridiplantae</taxon>
        <taxon>Streptophyta</taxon>
        <taxon>Embryophyta</taxon>
        <taxon>Tracheophyta</taxon>
        <taxon>Spermatophyta</taxon>
        <taxon>Magnoliopsida</taxon>
        <taxon>eudicotyledons</taxon>
        <taxon>Gunneridae</taxon>
        <taxon>Pentapetalae</taxon>
        <taxon>rosids</taxon>
        <taxon>malvids</taxon>
        <taxon>Malvales</taxon>
        <taxon>Malvaceae</taxon>
        <taxon>Malvoideae</taxon>
        <taxon>Hibiscus</taxon>
    </lineage>
</organism>
<sequence>MAFLGSDLTNEVGLRLLLWPLGSNIVTRAACCSVGVVLPVYSTFRAIERKNQNEQQKWLIYWAAYGSFTLVETFSDKLLSWFPYYYHFKFAFLVWLQLPSTEGAKQIYKNHLRPNLLKHQARVDQLMGFASAGMVRFIGMHQKEFEIFRAIMTKIIGSVTTPADPNVRGGTEPAEPRELPAIDGPARTISDSESDDEE</sequence>
<dbReference type="PANTHER" id="PTHR12300:SF150">
    <property type="entry name" value="HVA22-LIKE PROTEIN K"/>
    <property type="match status" value="1"/>
</dbReference>
<evidence type="ECO:0000313" key="4">
    <source>
        <dbReference type="Proteomes" id="UP001165190"/>
    </source>
</evidence>
<proteinExistence type="inferred from homology"/>
<reference evidence="3" key="1">
    <citation type="submission" date="2023-05" db="EMBL/GenBank/DDBJ databases">
        <title>Genome and transcriptome analyses reveal genes involved in the formation of fine ridges on petal epidermal cells in Hibiscus trionum.</title>
        <authorList>
            <person name="Koshimizu S."/>
            <person name="Masuda S."/>
            <person name="Ishii T."/>
            <person name="Shirasu K."/>
            <person name="Hoshino A."/>
            <person name="Arita M."/>
        </authorList>
    </citation>
    <scope>NUCLEOTIDE SEQUENCE</scope>
    <source>
        <strain evidence="3">Hamamatsu line</strain>
    </source>
</reference>
<dbReference type="Pfam" id="PF03134">
    <property type="entry name" value="TB2_DP1_HVA22"/>
    <property type="match status" value="1"/>
</dbReference>
<dbReference type="InterPro" id="IPR004345">
    <property type="entry name" value="TB2_DP1_HVA22"/>
</dbReference>
<comment type="subcellular location">
    <subcellularLocation>
        <location evidence="1">Membrane</location>
        <topology evidence="1">Multi-pass membrane protein</topology>
    </subcellularLocation>
</comment>
<dbReference type="Proteomes" id="UP001165190">
    <property type="component" value="Unassembled WGS sequence"/>
</dbReference>
<evidence type="ECO:0000313" key="3">
    <source>
        <dbReference type="EMBL" id="GMI94061.1"/>
    </source>
</evidence>
<dbReference type="GO" id="GO:0016020">
    <property type="term" value="C:membrane"/>
    <property type="evidence" value="ECO:0007669"/>
    <property type="project" value="UniProtKB-SubCell"/>
</dbReference>
<comment type="similarity">
    <text evidence="1">Belongs to the DP1 family.</text>
</comment>
<accession>A0A9W7IFC6</accession>
<gene>
    <name evidence="3" type="ORF">HRI_003075400</name>
</gene>
<dbReference type="AlphaFoldDB" id="A0A9W7IFC6"/>
<keyword evidence="4" id="KW-1185">Reference proteome</keyword>
<comment type="caution">
    <text evidence="3">The sequence shown here is derived from an EMBL/GenBank/DDBJ whole genome shotgun (WGS) entry which is preliminary data.</text>
</comment>
<dbReference type="OrthoDB" id="10009287at2759"/>
<protein>
    <recommendedName>
        <fullName evidence="1">HVA22-like protein</fullName>
    </recommendedName>
</protein>
<dbReference type="PANTHER" id="PTHR12300">
    <property type="entry name" value="HVA22-LIKE PROTEINS"/>
    <property type="match status" value="1"/>
</dbReference>